<name>A0A1T1HC40_OCELI</name>
<keyword evidence="2" id="KW-1185">Reference proteome</keyword>
<comment type="caution">
    <text evidence="1">The sequence shown here is derived from an EMBL/GenBank/DDBJ whole genome shotgun (WGS) entry which is preliminary data.</text>
</comment>
<gene>
    <name evidence="1" type="ORF">BTA35_0210450</name>
</gene>
<sequence length="217" mass="25657">MEYALIEKVLSPARLSTYRNAVRLRLGFDCEKTSLELYKWNAELSGSLLFPLHIYEVTLRNSISEAIMCRYGDDWPNNSVFQNSLPKREKQDLLNALRNCKSVGKLLPELKLYWFESMLTKRHDGRIWKEYIHTIFPCTSEVDNLTVESLRMQLHDECEVIRKLRNRIAHHEPIFNQKKLVNILPYIRKTIGYRCAETLVWFDKYETASSLLERKAI</sequence>
<dbReference type="AlphaFoldDB" id="A0A1T1HC40"/>
<evidence type="ECO:0000313" key="1">
    <source>
        <dbReference type="EMBL" id="OOV87372.1"/>
    </source>
</evidence>
<organism evidence="1 2">
    <name type="scientific">Oceanospirillum linum</name>
    <dbReference type="NCBI Taxonomy" id="966"/>
    <lineage>
        <taxon>Bacteria</taxon>
        <taxon>Pseudomonadati</taxon>
        <taxon>Pseudomonadota</taxon>
        <taxon>Gammaproteobacteria</taxon>
        <taxon>Oceanospirillales</taxon>
        <taxon>Oceanospirillaceae</taxon>
        <taxon>Oceanospirillum</taxon>
    </lineage>
</organism>
<evidence type="ECO:0000313" key="2">
    <source>
        <dbReference type="Proteomes" id="UP000190064"/>
    </source>
</evidence>
<evidence type="ECO:0008006" key="3">
    <source>
        <dbReference type="Google" id="ProtNLM"/>
    </source>
</evidence>
<dbReference type="Proteomes" id="UP000190064">
    <property type="component" value="Unassembled WGS sequence"/>
</dbReference>
<accession>A0A1T1HC40</accession>
<dbReference type="RefSeq" id="WP_078319734.1">
    <property type="nucleotide sequence ID" value="NZ_FXTS01000003.1"/>
</dbReference>
<protein>
    <recommendedName>
        <fullName evidence="3">CAAX protease</fullName>
    </recommendedName>
</protein>
<dbReference type="EMBL" id="MTSD02000003">
    <property type="protein sequence ID" value="OOV87372.1"/>
    <property type="molecule type" value="Genomic_DNA"/>
</dbReference>
<dbReference type="STRING" id="966.BTA35_0210450"/>
<proteinExistence type="predicted"/>
<reference evidence="1" key="1">
    <citation type="submission" date="2017-02" db="EMBL/GenBank/DDBJ databases">
        <title>Draft Genome Sequence of the Salt Water Bacterium Oceanospirillum linum ATCC 11336.</title>
        <authorList>
            <person name="Trachtenberg A.M."/>
            <person name="Carney J.G."/>
            <person name="Linnane J.D."/>
            <person name="Rheaume B.A."/>
            <person name="Pitts N.L."/>
            <person name="Mykles D.L."/>
            <person name="Maclea K.S."/>
        </authorList>
    </citation>
    <scope>NUCLEOTIDE SEQUENCE [LARGE SCALE GENOMIC DNA]</scope>
    <source>
        <strain evidence="1">ATCC 11336</strain>
    </source>
</reference>